<evidence type="ECO:0000256" key="2">
    <source>
        <dbReference type="SAM" id="MobiDB-lite"/>
    </source>
</evidence>
<dbReference type="STRING" id="1882483.A0A317XNV8"/>
<feature type="compositionally biased region" description="Polar residues" evidence="2">
    <location>
        <begin position="307"/>
        <end position="324"/>
    </location>
</feature>
<dbReference type="EMBL" id="KZ819196">
    <property type="protein sequence ID" value="PWY98970.1"/>
    <property type="molecule type" value="Genomic_DNA"/>
</dbReference>
<keyword evidence="1" id="KW-0175">Coiled coil</keyword>
<dbReference type="InParanoid" id="A0A317XNV8"/>
<feature type="compositionally biased region" description="Polar residues" evidence="2">
    <location>
        <begin position="376"/>
        <end position="389"/>
    </location>
</feature>
<organism evidence="3 4">
    <name type="scientific">Testicularia cyperi</name>
    <dbReference type="NCBI Taxonomy" id="1882483"/>
    <lineage>
        <taxon>Eukaryota</taxon>
        <taxon>Fungi</taxon>
        <taxon>Dikarya</taxon>
        <taxon>Basidiomycota</taxon>
        <taxon>Ustilaginomycotina</taxon>
        <taxon>Ustilaginomycetes</taxon>
        <taxon>Ustilaginales</taxon>
        <taxon>Anthracoideaceae</taxon>
        <taxon>Testicularia</taxon>
    </lineage>
</organism>
<dbReference type="Gene3D" id="3.40.50.720">
    <property type="entry name" value="NAD(P)-binding Rossmann-like Domain"/>
    <property type="match status" value="1"/>
</dbReference>
<dbReference type="OrthoDB" id="3366916at2759"/>
<sequence length="1070" mass="114733">MATTASPITSMSSSSSSSSLTALPMRTSSDSAYQRLNGKRLSSTNSGIPTAKATLPPTAPLRIDPAKLSARPKSANAASDQRVSAKPSSVISPPRPSRKRRPLSGIPSATPHLEARYQARRSFGQSSEFSSQKATLGGKGTADTKVHTRNQLRKGSAEALSSASQARAEIADEATQAATTTPKSQEDNCESKCDTSGSIASRSSASASLTEDNGEDDEDEQKSPMSSPGTELKSLPPLPSPSAEVSGKSAQLSALFAPIPMCISRSHQEMIENIPLPLGEAEAKGVFDSVRGLMADLRDDINSGCATLDSNKQSATPFSANTPVKTRDPQNDRQNPNDRQKPDIAPDTVSVPLAETVDVRSIEPDRPATDPPVIQVATTPANPTDSFQDPNIPENTEPAYKSKYGMLGLGNLPFPLPSTSSHPQEEEAKLPAFPSQAAELQQQQQPKSLWGLLRAPSTGRAASVESGSTSRRASASSQSSATSMLPMLSPTASTATTASSALSLFGRILKPAFQSKEDPSVSEENRRRLTRTQVDEDRVADQILSCAEAHHALRSDSSPEKLKEVGLKLEKGWRDQLAEAQTLRGRLEVTQDTLEDLEDENKHLRSQLGTLSEQIASREDAIRLLQDETDRRIERHRSDTFRQAKTLKAETQQQLARYRTLVAQERAVSLGMGLLLRHAHLQDLEQDIDLDATAAGNSIKGDDEEFEHGSLPAELRILALQQGRHNSDSWQSPSELLEELFRCPVHRFPESASPSTFVDEKVVLIGTDRVLIEALAVQLLRLGPTTVVMVIAAQALVETDADDDAPVNSRLNKASRLTFDLEQPDSLEQALAQAREICDGHLDCIVNAFGDLTPQLFLALPALLHQQIEKLVATKSIQPGSIVSVVCQPQSQEADGNNAQSNATELTVQSVKAAMFNQGLIGLASAMAVRLATDASASSVRKVRLNTVVMPPRSSIQVHQVTSAVLQLLDPCSSTHSAVCRLAPTNPNTLNSIATSAHLRLACLGPPVCPAISSSTSPRLSHGFSSSPLLAQKRLLDAEAFIALENENLILTSKLDLLQAELSALKGQSV</sequence>
<keyword evidence="4" id="KW-1185">Reference proteome</keyword>
<feature type="region of interest" description="Disordered" evidence="2">
    <location>
        <begin position="307"/>
        <end position="445"/>
    </location>
</feature>
<accession>A0A317XNV8</accession>
<feature type="region of interest" description="Disordered" evidence="2">
    <location>
        <begin position="1"/>
        <end position="246"/>
    </location>
</feature>
<feature type="compositionally biased region" description="Low complexity" evidence="2">
    <location>
        <begin position="196"/>
        <end position="208"/>
    </location>
</feature>
<feature type="compositionally biased region" description="Low complexity" evidence="2">
    <location>
        <begin position="466"/>
        <end position="483"/>
    </location>
</feature>
<dbReference type="AlphaFoldDB" id="A0A317XNV8"/>
<feature type="region of interest" description="Disordered" evidence="2">
    <location>
        <begin position="460"/>
        <end position="488"/>
    </location>
</feature>
<gene>
    <name evidence="3" type="ORF">BCV70DRAFT_207193</name>
</gene>
<evidence type="ECO:0000313" key="3">
    <source>
        <dbReference type="EMBL" id="PWY98970.1"/>
    </source>
</evidence>
<name>A0A317XNV8_9BASI</name>
<proteinExistence type="predicted"/>
<feature type="compositionally biased region" description="Basic and acidic residues" evidence="2">
    <location>
        <begin position="325"/>
        <end position="344"/>
    </location>
</feature>
<feature type="compositionally biased region" description="Low complexity" evidence="2">
    <location>
        <begin position="1"/>
        <end position="25"/>
    </location>
</feature>
<feature type="compositionally biased region" description="Polar residues" evidence="2">
    <location>
        <begin position="123"/>
        <end position="134"/>
    </location>
</feature>
<feature type="compositionally biased region" description="Basic and acidic residues" evidence="2">
    <location>
        <begin position="357"/>
        <end position="368"/>
    </location>
</feature>
<feature type="compositionally biased region" description="Polar residues" evidence="2">
    <location>
        <begin position="26"/>
        <end position="48"/>
    </location>
</feature>
<evidence type="ECO:0000256" key="1">
    <source>
        <dbReference type="SAM" id="Coils"/>
    </source>
</evidence>
<protein>
    <submittedName>
        <fullName evidence="3">Uncharacterized protein</fullName>
    </submittedName>
</protein>
<reference evidence="3 4" key="1">
    <citation type="journal article" date="2018" name="Mol. Biol. Evol.">
        <title>Broad Genomic Sampling Reveals a Smut Pathogenic Ancestry of the Fungal Clade Ustilaginomycotina.</title>
        <authorList>
            <person name="Kijpornyongpan T."/>
            <person name="Mondo S.J."/>
            <person name="Barry K."/>
            <person name="Sandor L."/>
            <person name="Lee J."/>
            <person name="Lipzen A."/>
            <person name="Pangilinan J."/>
            <person name="LaButti K."/>
            <person name="Hainaut M."/>
            <person name="Henrissat B."/>
            <person name="Grigoriev I.V."/>
            <person name="Spatafora J.W."/>
            <person name="Aime M.C."/>
        </authorList>
    </citation>
    <scope>NUCLEOTIDE SEQUENCE [LARGE SCALE GENOMIC DNA]</scope>
    <source>
        <strain evidence="3 4">MCA 3645</strain>
    </source>
</reference>
<feature type="compositionally biased region" description="Basic and acidic residues" evidence="2">
    <location>
        <begin position="184"/>
        <end position="193"/>
    </location>
</feature>
<evidence type="ECO:0000313" key="4">
    <source>
        <dbReference type="Proteomes" id="UP000246740"/>
    </source>
</evidence>
<dbReference type="Proteomes" id="UP000246740">
    <property type="component" value="Unassembled WGS sequence"/>
</dbReference>
<feature type="region of interest" description="Disordered" evidence="2">
    <location>
        <begin position="515"/>
        <end position="534"/>
    </location>
</feature>
<feature type="coiled-coil region" evidence="1">
    <location>
        <begin position="580"/>
        <end position="614"/>
    </location>
</feature>